<dbReference type="PANTHER" id="PTHR16943:SF8">
    <property type="entry name" value="2-METHYLCITRATE DEHYDRATASE"/>
    <property type="match status" value="1"/>
</dbReference>
<reference evidence="5" key="1">
    <citation type="journal article" date="2019" name="Int. J. Syst. Evol. Microbiol.">
        <title>The Global Catalogue of Microorganisms (GCM) 10K type strain sequencing project: providing services to taxonomists for standard genome sequencing and annotation.</title>
        <authorList>
            <consortium name="The Broad Institute Genomics Platform"/>
            <consortium name="The Broad Institute Genome Sequencing Center for Infectious Disease"/>
            <person name="Wu L."/>
            <person name="Ma J."/>
        </authorList>
    </citation>
    <scope>NUCLEOTIDE SEQUENCE [LARGE SCALE GENOMIC DNA]</scope>
    <source>
        <strain evidence="5">KCTC 52677</strain>
    </source>
</reference>
<evidence type="ECO:0000313" key="5">
    <source>
        <dbReference type="Proteomes" id="UP001595377"/>
    </source>
</evidence>
<dbReference type="EMBL" id="JBHRSP010000033">
    <property type="protein sequence ID" value="MFC3075217.1"/>
    <property type="molecule type" value="Genomic_DNA"/>
</dbReference>
<dbReference type="InterPro" id="IPR042188">
    <property type="entry name" value="MmgE/PrpD_sf_2"/>
</dbReference>
<accession>A0ABV7DLT7</accession>
<dbReference type="InterPro" id="IPR045336">
    <property type="entry name" value="MmgE_PrpD_N"/>
</dbReference>
<name>A0ABV7DLT7_9HYPH</name>
<protein>
    <submittedName>
        <fullName evidence="4">MmgE/PrpD family protein</fullName>
    </submittedName>
</protein>
<dbReference type="Pfam" id="PF03972">
    <property type="entry name" value="MmgE_PrpD_N"/>
    <property type="match status" value="1"/>
</dbReference>
<proteinExistence type="inferred from homology"/>
<dbReference type="InterPro" id="IPR045337">
    <property type="entry name" value="MmgE_PrpD_C"/>
</dbReference>
<dbReference type="Gene3D" id="3.30.1330.120">
    <property type="entry name" value="2-methylcitrate dehydratase PrpD"/>
    <property type="match status" value="1"/>
</dbReference>
<dbReference type="InterPro" id="IPR005656">
    <property type="entry name" value="MmgE_PrpD"/>
</dbReference>
<evidence type="ECO:0000259" key="3">
    <source>
        <dbReference type="Pfam" id="PF19305"/>
    </source>
</evidence>
<evidence type="ECO:0000313" key="4">
    <source>
        <dbReference type="EMBL" id="MFC3075217.1"/>
    </source>
</evidence>
<dbReference type="Gene3D" id="1.10.4100.10">
    <property type="entry name" value="2-methylcitrate dehydratase PrpD"/>
    <property type="match status" value="1"/>
</dbReference>
<dbReference type="Proteomes" id="UP001595377">
    <property type="component" value="Unassembled WGS sequence"/>
</dbReference>
<evidence type="ECO:0000259" key="2">
    <source>
        <dbReference type="Pfam" id="PF03972"/>
    </source>
</evidence>
<dbReference type="SUPFAM" id="SSF103378">
    <property type="entry name" value="2-methylcitrate dehydratase PrpD"/>
    <property type="match status" value="1"/>
</dbReference>
<feature type="domain" description="MmgE/PrpD C-terminal" evidence="3">
    <location>
        <begin position="271"/>
        <end position="428"/>
    </location>
</feature>
<dbReference type="RefSeq" id="WP_257317511.1">
    <property type="nucleotide sequence ID" value="NZ_JANFDG010000030.1"/>
</dbReference>
<dbReference type="InterPro" id="IPR036148">
    <property type="entry name" value="MmgE/PrpD_sf"/>
</dbReference>
<dbReference type="PANTHER" id="PTHR16943">
    <property type="entry name" value="2-METHYLCITRATE DEHYDRATASE-RELATED"/>
    <property type="match status" value="1"/>
</dbReference>
<dbReference type="Pfam" id="PF19305">
    <property type="entry name" value="MmgE_PrpD_C"/>
    <property type="match status" value="1"/>
</dbReference>
<dbReference type="InterPro" id="IPR042183">
    <property type="entry name" value="MmgE/PrpD_sf_1"/>
</dbReference>
<comment type="similarity">
    <text evidence="1">Belongs to the PrpD family.</text>
</comment>
<evidence type="ECO:0000256" key="1">
    <source>
        <dbReference type="ARBA" id="ARBA00006174"/>
    </source>
</evidence>
<keyword evidence="5" id="KW-1185">Reference proteome</keyword>
<comment type="caution">
    <text evidence="4">The sequence shown here is derived from an EMBL/GenBank/DDBJ whole genome shotgun (WGS) entry which is preliminary data.</text>
</comment>
<feature type="domain" description="MmgE/PrpD N-terminal" evidence="2">
    <location>
        <begin position="5"/>
        <end position="251"/>
    </location>
</feature>
<sequence>MSVTQTLAAFAAATPAAAIPEAVQARALALATDLIGSAIRAANEAESSPAILAMLARLGLDGPGPCTVFGLNRRYAPAAAALLNGAFGHSLDFDDTHAASSLHPSAPVVPAAFAAAEMTGAAGGDLLAAVVVGYEVCCRLGLALDPTAHYARGFHPTATAGVFGAAAAAGRLLGLDAAGIVNAFGIAASQASGSLQFLANGAWNKRYQVGEAAMKGLMAATLASEGFLGAADAIDGKHGFLAGYSDGADPARAAEGLGTAWETMAIGVKPYPACRYTHAAVDGLLALRREHGWTAGEIERIVVGLHRNGVILVGDPVDEKRRPRGIVAGQFSMPFAAAVALLRGRFGWDDYDLLGTAEADALADRVAVVEDESLAGAAHPFGATLAVTARGKTHRLRVADPSGEPDTFPPDEAQAAKFRALAGPVLNAGTDALLARLAGLRAAADVRDLFNRRDEP</sequence>
<gene>
    <name evidence="4" type="ORF">ACFOHH_19060</name>
</gene>
<organism evidence="4 5">
    <name type="scientific">Shinella pollutisoli</name>
    <dbReference type="NCBI Taxonomy" id="2250594"/>
    <lineage>
        <taxon>Bacteria</taxon>
        <taxon>Pseudomonadati</taxon>
        <taxon>Pseudomonadota</taxon>
        <taxon>Alphaproteobacteria</taxon>
        <taxon>Hyphomicrobiales</taxon>
        <taxon>Rhizobiaceae</taxon>
        <taxon>Shinella</taxon>
    </lineage>
</organism>